<feature type="signal peptide" evidence="2">
    <location>
        <begin position="1"/>
        <end position="19"/>
    </location>
</feature>
<dbReference type="Proteomes" id="UP001177744">
    <property type="component" value="Unassembled WGS sequence"/>
</dbReference>
<dbReference type="SUPFAM" id="SSF48726">
    <property type="entry name" value="Immunoglobulin"/>
    <property type="match status" value="1"/>
</dbReference>
<comment type="caution">
    <text evidence="4">The sequence shown here is derived from an EMBL/GenBank/DDBJ whole genome shotgun (WGS) entry which is preliminary data.</text>
</comment>
<evidence type="ECO:0000259" key="3">
    <source>
        <dbReference type="PROSITE" id="PS50835"/>
    </source>
</evidence>
<dbReference type="EMBL" id="JAULJE010000023">
    <property type="protein sequence ID" value="KAK1328314.1"/>
    <property type="molecule type" value="Genomic_DNA"/>
</dbReference>
<dbReference type="PROSITE" id="PS50835">
    <property type="entry name" value="IG_LIKE"/>
    <property type="match status" value="1"/>
</dbReference>
<organism evidence="4 5">
    <name type="scientific">Cnephaeus nilssonii</name>
    <name type="common">Northern bat</name>
    <name type="synonym">Eptesicus nilssonii</name>
    <dbReference type="NCBI Taxonomy" id="3371016"/>
    <lineage>
        <taxon>Eukaryota</taxon>
        <taxon>Metazoa</taxon>
        <taxon>Chordata</taxon>
        <taxon>Craniata</taxon>
        <taxon>Vertebrata</taxon>
        <taxon>Euteleostomi</taxon>
        <taxon>Mammalia</taxon>
        <taxon>Eutheria</taxon>
        <taxon>Laurasiatheria</taxon>
        <taxon>Chiroptera</taxon>
        <taxon>Yangochiroptera</taxon>
        <taxon>Vespertilionidae</taxon>
        <taxon>Cnephaeus</taxon>
    </lineage>
</organism>
<dbReference type="InterPro" id="IPR050150">
    <property type="entry name" value="IgV_Light_Chain"/>
</dbReference>
<dbReference type="InterPro" id="IPR036179">
    <property type="entry name" value="Ig-like_dom_sf"/>
</dbReference>
<protein>
    <recommendedName>
        <fullName evidence="3">Ig-like domain-containing protein</fullName>
    </recommendedName>
</protein>
<gene>
    <name evidence="4" type="ORF">QTO34_011887</name>
</gene>
<evidence type="ECO:0000256" key="2">
    <source>
        <dbReference type="SAM" id="SignalP"/>
    </source>
</evidence>
<dbReference type="AlphaFoldDB" id="A0AA40HBM0"/>
<proteinExistence type="predicted"/>
<accession>A0AA40HBM0</accession>
<dbReference type="PANTHER" id="PTHR23267">
    <property type="entry name" value="IMMUNOGLOBULIN LIGHT CHAIN"/>
    <property type="match status" value="1"/>
</dbReference>
<feature type="region of interest" description="Disordered" evidence="1">
    <location>
        <begin position="73"/>
        <end position="95"/>
    </location>
</feature>
<name>A0AA40HBM0_CNENI</name>
<sequence>MAWLPFCLLPLVVSTGLCASPVVTQPPSASASLGASVKLTCTLSQEHSGYYIDWYQQRPGQAPRFIMELYSDGRTNKGTGSPIASRAPAHGSTDT</sequence>
<dbReference type="Pfam" id="PF07686">
    <property type="entry name" value="V-set"/>
    <property type="match status" value="1"/>
</dbReference>
<keyword evidence="2" id="KW-0732">Signal</keyword>
<feature type="domain" description="Ig-like" evidence="3">
    <location>
        <begin position="21"/>
        <end position="57"/>
    </location>
</feature>
<feature type="chain" id="PRO_5041289136" description="Ig-like domain-containing protein" evidence="2">
    <location>
        <begin position="20"/>
        <end position="95"/>
    </location>
</feature>
<evidence type="ECO:0000313" key="4">
    <source>
        <dbReference type="EMBL" id="KAK1328314.1"/>
    </source>
</evidence>
<evidence type="ECO:0000313" key="5">
    <source>
        <dbReference type="Proteomes" id="UP001177744"/>
    </source>
</evidence>
<dbReference type="InterPro" id="IPR007110">
    <property type="entry name" value="Ig-like_dom"/>
</dbReference>
<dbReference type="InterPro" id="IPR013106">
    <property type="entry name" value="Ig_V-set"/>
</dbReference>
<dbReference type="InterPro" id="IPR013783">
    <property type="entry name" value="Ig-like_fold"/>
</dbReference>
<dbReference type="Gene3D" id="2.60.40.10">
    <property type="entry name" value="Immunoglobulins"/>
    <property type="match status" value="1"/>
</dbReference>
<keyword evidence="5" id="KW-1185">Reference proteome</keyword>
<evidence type="ECO:0000256" key="1">
    <source>
        <dbReference type="SAM" id="MobiDB-lite"/>
    </source>
</evidence>
<reference evidence="4" key="1">
    <citation type="submission" date="2023-06" db="EMBL/GenBank/DDBJ databases">
        <title>Reference genome for the Northern bat (Eptesicus nilssonii), a most northern bat species.</title>
        <authorList>
            <person name="Laine V.N."/>
            <person name="Pulliainen A.T."/>
            <person name="Lilley T.M."/>
        </authorList>
    </citation>
    <scope>NUCLEOTIDE SEQUENCE</scope>
    <source>
        <strain evidence="4">BLF_Eptnil</strain>
        <tissue evidence="4">Kidney</tissue>
    </source>
</reference>